<dbReference type="AlphaFoldDB" id="A0A8S1HKP0"/>
<dbReference type="EMBL" id="CAJGYM010000049">
    <property type="protein sequence ID" value="CAD6194921.1"/>
    <property type="molecule type" value="Genomic_DNA"/>
</dbReference>
<dbReference type="OrthoDB" id="5876369at2759"/>
<feature type="transmembrane region" description="Helical" evidence="2">
    <location>
        <begin position="197"/>
        <end position="218"/>
    </location>
</feature>
<keyword evidence="2" id="KW-1133">Transmembrane helix</keyword>
<gene>
    <name evidence="3" type="ORF">CAUJ_LOCUS10840</name>
</gene>
<comment type="caution">
    <text evidence="3">The sequence shown here is derived from an EMBL/GenBank/DDBJ whole genome shotgun (WGS) entry which is preliminary data.</text>
</comment>
<sequence>MCEGCWGELISWREKLGNQKEKLEMCEVAILMLNAFLWEEKGASELLTRTQSGLLGELISWREKLGNQKEKLEMCEVAILMLNAFYGRKRCVRIIDSNAIRATGGELISWREKLGNQKEKLEMCEVAILMLNAFYGRKRCVRIIDSNAIRAAGGELISWREKLGNQKEKLEMCEVAILMLNAFYRVYYQLFDLCEHALISALILFVVAFCFLPVAFTLQSEEQRPLFTIGVLVCGVVGGLTVVISVVYLYRFCLKKRPPVTTTVNPDFKREHIRSVVTGLSRPLPLPPDILPAIVSTTPKNTSLTNVDYEDEHESRSVVPLLVNNDSSYALRLSQNTYNSLLSVSGAPTRAHSAELLPPDTSEEARRASFEVIRGTGRQLPSTEGLQHRTKKRHETAKHCEGIPGIGSKKA</sequence>
<proteinExistence type="predicted"/>
<evidence type="ECO:0000256" key="1">
    <source>
        <dbReference type="SAM" id="MobiDB-lite"/>
    </source>
</evidence>
<protein>
    <submittedName>
        <fullName evidence="3">Uncharacterized protein</fullName>
    </submittedName>
</protein>
<keyword evidence="4" id="KW-1185">Reference proteome</keyword>
<evidence type="ECO:0000256" key="2">
    <source>
        <dbReference type="SAM" id="Phobius"/>
    </source>
</evidence>
<dbReference type="Proteomes" id="UP000835052">
    <property type="component" value="Unassembled WGS sequence"/>
</dbReference>
<keyword evidence="2" id="KW-0472">Membrane</keyword>
<evidence type="ECO:0000313" key="3">
    <source>
        <dbReference type="EMBL" id="CAD6194921.1"/>
    </source>
</evidence>
<feature type="region of interest" description="Disordered" evidence="1">
    <location>
        <begin position="380"/>
        <end position="411"/>
    </location>
</feature>
<keyword evidence="2" id="KW-0812">Transmembrane</keyword>
<evidence type="ECO:0000313" key="4">
    <source>
        <dbReference type="Proteomes" id="UP000835052"/>
    </source>
</evidence>
<accession>A0A8S1HKP0</accession>
<reference evidence="3" key="1">
    <citation type="submission" date="2020-10" db="EMBL/GenBank/DDBJ databases">
        <authorList>
            <person name="Kikuchi T."/>
        </authorList>
    </citation>
    <scope>NUCLEOTIDE SEQUENCE</scope>
    <source>
        <strain evidence="3">NKZ352</strain>
    </source>
</reference>
<name>A0A8S1HKP0_9PELO</name>
<organism evidence="3 4">
    <name type="scientific">Caenorhabditis auriculariae</name>
    <dbReference type="NCBI Taxonomy" id="2777116"/>
    <lineage>
        <taxon>Eukaryota</taxon>
        <taxon>Metazoa</taxon>
        <taxon>Ecdysozoa</taxon>
        <taxon>Nematoda</taxon>
        <taxon>Chromadorea</taxon>
        <taxon>Rhabditida</taxon>
        <taxon>Rhabditina</taxon>
        <taxon>Rhabditomorpha</taxon>
        <taxon>Rhabditoidea</taxon>
        <taxon>Rhabditidae</taxon>
        <taxon>Peloderinae</taxon>
        <taxon>Caenorhabditis</taxon>
    </lineage>
</organism>
<feature type="transmembrane region" description="Helical" evidence="2">
    <location>
        <begin position="225"/>
        <end position="250"/>
    </location>
</feature>